<proteinExistence type="inferred from homology"/>
<dbReference type="EMBL" id="UOFQ01000174">
    <property type="protein sequence ID" value="VAW90166.1"/>
    <property type="molecule type" value="Genomic_DNA"/>
</dbReference>
<dbReference type="PANTHER" id="PTHR14021">
    <property type="entry name" value="IRON-SULFUR CLUSTER CO-CHAPERONE PROTEIN HSCB"/>
    <property type="match status" value="1"/>
</dbReference>
<dbReference type="GO" id="GO:0051087">
    <property type="term" value="F:protein-folding chaperone binding"/>
    <property type="evidence" value="ECO:0007669"/>
    <property type="project" value="InterPro"/>
</dbReference>
<dbReference type="GO" id="GO:0051259">
    <property type="term" value="P:protein complex oligomerization"/>
    <property type="evidence" value="ECO:0007669"/>
    <property type="project" value="InterPro"/>
</dbReference>
<dbReference type="CDD" id="cd06257">
    <property type="entry name" value="DnaJ"/>
    <property type="match status" value="1"/>
</dbReference>
<evidence type="ECO:0000256" key="1">
    <source>
        <dbReference type="ARBA" id="ARBA00010476"/>
    </source>
</evidence>
<dbReference type="SUPFAM" id="SSF46565">
    <property type="entry name" value="Chaperone J-domain"/>
    <property type="match status" value="1"/>
</dbReference>
<dbReference type="AlphaFoldDB" id="A0A3B1ABH8"/>
<dbReference type="GO" id="GO:0005739">
    <property type="term" value="C:mitochondrion"/>
    <property type="evidence" value="ECO:0007669"/>
    <property type="project" value="TreeGrafter"/>
</dbReference>
<evidence type="ECO:0000259" key="3">
    <source>
        <dbReference type="PROSITE" id="PS50076"/>
    </source>
</evidence>
<dbReference type="InterPro" id="IPR036386">
    <property type="entry name" value="HscB_C_sf"/>
</dbReference>
<evidence type="ECO:0000256" key="2">
    <source>
        <dbReference type="ARBA" id="ARBA00023186"/>
    </source>
</evidence>
<accession>A0A3B1ABH8</accession>
<dbReference type="GO" id="GO:0001671">
    <property type="term" value="F:ATPase activator activity"/>
    <property type="evidence" value="ECO:0007669"/>
    <property type="project" value="InterPro"/>
</dbReference>
<dbReference type="PROSITE" id="PS50076">
    <property type="entry name" value="DNAJ_2"/>
    <property type="match status" value="1"/>
</dbReference>
<comment type="similarity">
    <text evidence="1">Belongs to the HscB family.</text>
</comment>
<organism evidence="4">
    <name type="scientific">hydrothermal vent metagenome</name>
    <dbReference type="NCBI Taxonomy" id="652676"/>
    <lineage>
        <taxon>unclassified sequences</taxon>
        <taxon>metagenomes</taxon>
        <taxon>ecological metagenomes</taxon>
    </lineage>
</organism>
<dbReference type="PANTHER" id="PTHR14021:SF15">
    <property type="entry name" value="IRON-SULFUR CLUSTER CO-CHAPERONE PROTEIN HSCB"/>
    <property type="match status" value="1"/>
</dbReference>
<dbReference type="InterPro" id="IPR004640">
    <property type="entry name" value="HscB"/>
</dbReference>
<dbReference type="NCBIfam" id="TIGR00714">
    <property type="entry name" value="hscB"/>
    <property type="match status" value="1"/>
</dbReference>
<name>A0A3B1ABH8_9ZZZZ</name>
<dbReference type="HAMAP" id="MF_00682">
    <property type="entry name" value="HscB"/>
    <property type="match status" value="1"/>
</dbReference>
<keyword evidence="2" id="KW-0143">Chaperone</keyword>
<evidence type="ECO:0000313" key="4">
    <source>
        <dbReference type="EMBL" id="VAW90166.1"/>
    </source>
</evidence>
<dbReference type="InterPro" id="IPR009073">
    <property type="entry name" value="HscB_oligo_C"/>
</dbReference>
<dbReference type="Pfam" id="PF07743">
    <property type="entry name" value="HSCB_C"/>
    <property type="match status" value="1"/>
</dbReference>
<dbReference type="SMART" id="SM00271">
    <property type="entry name" value="DnaJ"/>
    <property type="match status" value="1"/>
</dbReference>
<dbReference type="Gene3D" id="1.10.287.110">
    <property type="entry name" value="DnaJ domain"/>
    <property type="match status" value="1"/>
</dbReference>
<dbReference type="Gene3D" id="1.20.1280.20">
    <property type="entry name" value="HscB, C-terminal domain"/>
    <property type="match status" value="1"/>
</dbReference>
<dbReference type="GO" id="GO:0044571">
    <property type="term" value="P:[2Fe-2S] cluster assembly"/>
    <property type="evidence" value="ECO:0007669"/>
    <property type="project" value="InterPro"/>
</dbReference>
<feature type="domain" description="J" evidence="3">
    <location>
        <begin position="8"/>
        <end position="80"/>
    </location>
</feature>
<sequence length="178" mass="20867">MESFFSKNYFQLFNLPAVYDIDRSVLTQRYRDMQGLIHPDRFVNATEKERRMSMQLTALINEAYNVLKSPLARARYLLQLRGVDIDDSVTSKDIAFLTEQIELRERLEDARQSDNAERALMQLASELQKRLMGLQLSLEETFMGDSDEALVKAHRLYDEMQFISRLNDELDEIEDAFN</sequence>
<reference evidence="4" key="1">
    <citation type="submission" date="2018-06" db="EMBL/GenBank/DDBJ databases">
        <authorList>
            <person name="Zhirakovskaya E."/>
        </authorList>
    </citation>
    <scope>NUCLEOTIDE SEQUENCE</scope>
</reference>
<dbReference type="InterPro" id="IPR036869">
    <property type="entry name" value="J_dom_sf"/>
</dbReference>
<dbReference type="SUPFAM" id="SSF47144">
    <property type="entry name" value="HSC20 (HSCB), C-terminal oligomerisation domain"/>
    <property type="match status" value="1"/>
</dbReference>
<gene>
    <name evidence="4" type="ORF">MNBD_GAMMA17-2010</name>
</gene>
<protein>
    <submittedName>
        <fullName evidence="4">Chaperone protein HscB</fullName>
    </submittedName>
</protein>
<dbReference type="InterPro" id="IPR001623">
    <property type="entry name" value="DnaJ_domain"/>
</dbReference>